<sequence length="250" mass="28678">MSNQGHLVAETNRRVEMHMDEMKGLKDELKRLQSSNKELRDLCCFLDDDRLKTRRLSLEWQKFGRYTSEVMKQEVQAYQAKLRELENRQQMLFNENDELRKLCLYLDEQRQTFLINKISRGSRMNRSEQSLLSKNGSNSLVCDSSGCGSTLIFCCSYALLYLGMVSPSDTAYSTSLTTETTVFVTGDEFDPGVAQLEVRTLDPINEETGEYNGTNHVADKEFENEKLLSKCVQDVKVQMPPTIAPVSVRR</sequence>
<evidence type="ECO:0000256" key="3">
    <source>
        <dbReference type="ARBA" id="ARBA00022949"/>
    </source>
</evidence>
<dbReference type="PANTHER" id="PTHR13546:SF15">
    <property type="entry name" value="CCDC85"/>
    <property type="match status" value="1"/>
</dbReference>
<evidence type="ECO:0000313" key="7">
    <source>
        <dbReference type="WBParaSite" id="SMUV_0000107801-mRNA-1"/>
    </source>
</evidence>
<protein>
    <submittedName>
        <fullName evidence="7">Coiled-coil domain-containing protein 85C</fullName>
    </submittedName>
</protein>
<keyword evidence="4 5" id="KW-0175">Coiled coil</keyword>
<dbReference type="GO" id="GO:0005912">
    <property type="term" value="C:adherens junction"/>
    <property type="evidence" value="ECO:0007669"/>
    <property type="project" value="UniProtKB-SubCell"/>
</dbReference>
<keyword evidence="6" id="KW-1185">Reference proteome</keyword>
<comment type="subcellular location">
    <subcellularLocation>
        <location evidence="1">Cell junction</location>
        <location evidence="1">Adherens junction</location>
    </subcellularLocation>
</comment>
<dbReference type="Proteomes" id="UP000046393">
    <property type="component" value="Unplaced"/>
</dbReference>
<comment type="similarity">
    <text evidence="2">Belongs to the CCDC85 family.</text>
</comment>
<name>A0A0N5AAB0_9BILA</name>
<dbReference type="AlphaFoldDB" id="A0A0N5AAB0"/>
<evidence type="ECO:0000256" key="2">
    <source>
        <dbReference type="ARBA" id="ARBA00009052"/>
    </source>
</evidence>
<reference evidence="7" key="1">
    <citation type="submission" date="2017-02" db="UniProtKB">
        <authorList>
            <consortium name="WormBaseParasite"/>
        </authorList>
    </citation>
    <scope>IDENTIFICATION</scope>
</reference>
<organism evidence="6 7">
    <name type="scientific">Syphacia muris</name>
    <dbReference type="NCBI Taxonomy" id="451379"/>
    <lineage>
        <taxon>Eukaryota</taxon>
        <taxon>Metazoa</taxon>
        <taxon>Ecdysozoa</taxon>
        <taxon>Nematoda</taxon>
        <taxon>Chromadorea</taxon>
        <taxon>Rhabditida</taxon>
        <taxon>Spirurina</taxon>
        <taxon>Oxyuridomorpha</taxon>
        <taxon>Oxyuroidea</taxon>
        <taxon>Oxyuridae</taxon>
        <taxon>Syphacia</taxon>
    </lineage>
</organism>
<dbReference type="STRING" id="451379.A0A0N5AAB0"/>
<feature type="coiled-coil region" evidence="5">
    <location>
        <begin position="68"/>
        <end position="102"/>
    </location>
</feature>
<accession>A0A0N5AAB0</accession>
<feature type="coiled-coil region" evidence="5">
    <location>
        <begin position="8"/>
        <end position="42"/>
    </location>
</feature>
<dbReference type="PANTHER" id="PTHR13546">
    <property type="entry name" value="RE60986P"/>
    <property type="match status" value="1"/>
</dbReference>
<dbReference type="InterPro" id="IPR019359">
    <property type="entry name" value="CCDC85"/>
</dbReference>
<evidence type="ECO:0000256" key="5">
    <source>
        <dbReference type="SAM" id="Coils"/>
    </source>
</evidence>
<evidence type="ECO:0000313" key="6">
    <source>
        <dbReference type="Proteomes" id="UP000046393"/>
    </source>
</evidence>
<evidence type="ECO:0000256" key="4">
    <source>
        <dbReference type="ARBA" id="ARBA00023054"/>
    </source>
</evidence>
<keyword evidence="3" id="KW-0965">Cell junction</keyword>
<dbReference type="WBParaSite" id="SMUV_0000107801-mRNA-1">
    <property type="protein sequence ID" value="SMUV_0000107801-mRNA-1"/>
    <property type="gene ID" value="SMUV_0000107801"/>
</dbReference>
<dbReference type="Pfam" id="PF10226">
    <property type="entry name" value="CCDC85"/>
    <property type="match status" value="1"/>
</dbReference>
<proteinExistence type="inferred from homology"/>
<evidence type="ECO:0000256" key="1">
    <source>
        <dbReference type="ARBA" id="ARBA00004536"/>
    </source>
</evidence>